<proteinExistence type="predicted"/>
<dbReference type="InterPro" id="IPR001087">
    <property type="entry name" value="GDSL"/>
</dbReference>
<keyword evidence="1" id="KW-0378">Hydrolase</keyword>
<comment type="caution">
    <text evidence="3">The sequence shown here is derived from an EMBL/GenBank/DDBJ whole genome shotgun (WGS) entry which is preliminary data.</text>
</comment>
<dbReference type="InterPro" id="IPR051058">
    <property type="entry name" value="GDSL_Est/Lipase"/>
</dbReference>
<dbReference type="AlphaFoldDB" id="A0AAN7TBG9"/>
<organism evidence="3 4">
    <name type="scientific">Meristemomyces frigidus</name>
    <dbReference type="NCBI Taxonomy" id="1508187"/>
    <lineage>
        <taxon>Eukaryota</taxon>
        <taxon>Fungi</taxon>
        <taxon>Dikarya</taxon>
        <taxon>Ascomycota</taxon>
        <taxon>Pezizomycotina</taxon>
        <taxon>Dothideomycetes</taxon>
        <taxon>Dothideomycetidae</taxon>
        <taxon>Mycosphaerellales</taxon>
        <taxon>Teratosphaeriaceae</taxon>
        <taxon>Meristemomyces</taxon>
    </lineage>
</organism>
<name>A0AAN7TBG9_9PEZI</name>
<protein>
    <recommendedName>
        <fullName evidence="5">Carbohydrate esterase family 16 protein</fullName>
    </recommendedName>
</protein>
<accession>A0AAN7TBG9</accession>
<dbReference type="Pfam" id="PF00657">
    <property type="entry name" value="Lipase_GDSL"/>
    <property type="match status" value="1"/>
</dbReference>
<dbReference type="EMBL" id="JAVRRL010000076">
    <property type="protein sequence ID" value="KAK5108872.1"/>
    <property type="molecule type" value="Genomic_DNA"/>
</dbReference>
<evidence type="ECO:0000256" key="2">
    <source>
        <dbReference type="SAM" id="SignalP"/>
    </source>
</evidence>
<dbReference type="GO" id="GO:0016788">
    <property type="term" value="F:hydrolase activity, acting on ester bonds"/>
    <property type="evidence" value="ECO:0007669"/>
    <property type="project" value="InterPro"/>
</dbReference>
<keyword evidence="2" id="KW-0732">Signal</keyword>
<reference evidence="3" key="1">
    <citation type="submission" date="2023-08" db="EMBL/GenBank/DDBJ databases">
        <title>Black Yeasts Isolated from many extreme environments.</title>
        <authorList>
            <person name="Coleine C."/>
            <person name="Stajich J.E."/>
            <person name="Selbmann L."/>
        </authorList>
    </citation>
    <scope>NUCLEOTIDE SEQUENCE</scope>
    <source>
        <strain evidence="3">CCFEE 5401</strain>
    </source>
</reference>
<gene>
    <name evidence="3" type="ORF">LTR62_007762</name>
</gene>
<feature type="signal peptide" evidence="2">
    <location>
        <begin position="1"/>
        <end position="17"/>
    </location>
</feature>
<dbReference type="Gene3D" id="3.40.50.1110">
    <property type="entry name" value="SGNH hydrolase"/>
    <property type="match status" value="1"/>
</dbReference>
<evidence type="ECO:0000313" key="3">
    <source>
        <dbReference type="EMBL" id="KAK5108872.1"/>
    </source>
</evidence>
<evidence type="ECO:0000256" key="1">
    <source>
        <dbReference type="ARBA" id="ARBA00022801"/>
    </source>
</evidence>
<dbReference type="Proteomes" id="UP001310890">
    <property type="component" value="Unassembled WGS sequence"/>
</dbReference>
<evidence type="ECO:0000313" key="4">
    <source>
        <dbReference type="Proteomes" id="UP001310890"/>
    </source>
</evidence>
<dbReference type="PANTHER" id="PTHR45648:SF85">
    <property type="entry name" value="A, PUTATIVE (AFU_ORTHOLOGUE AFUA_2G10760)-RELATED"/>
    <property type="match status" value="1"/>
</dbReference>
<evidence type="ECO:0008006" key="5">
    <source>
        <dbReference type="Google" id="ProtNLM"/>
    </source>
</evidence>
<dbReference type="InterPro" id="IPR036514">
    <property type="entry name" value="SGNH_hydro_sf"/>
</dbReference>
<sequence>MRKCTVISAWLAPRALASPRLTYWPGWEGISHMIVFGDSYTTTGFNDATAQPSKANPLGNPAYPGYTATNGPNWVDFLTTTYNATFLKTVNLAYGGATVDSALVQPYLPTVLSLKDQIIDEYLPKYSTHPSFFNWKMGSTLFASFFGINDIGNTYGNADPSAVLAQDIAEYASLMDLLYQSGARNFLFLNVPPVDRSPLTAAQGRTSQKLEAGIISAYNANITAMAANLSSTYADATTFVFNTHRIFTQVLNDPCSHPETCVYKNTTDYCDDYENGTESWYTFVPECGVPVDEYFWLNSLHPTFRMMNVTAKAIAKQLRGCWGSGHGTWERNVTWTT</sequence>
<dbReference type="CDD" id="cd01846">
    <property type="entry name" value="fatty_acyltransferase_like"/>
    <property type="match status" value="1"/>
</dbReference>
<dbReference type="PANTHER" id="PTHR45648">
    <property type="entry name" value="GDSL LIPASE/ACYLHYDROLASE FAMILY PROTEIN (AFU_ORTHOLOGUE AFUA_4G14700)"/>
    <property type="match status" value="1"/>
</dbReference>
<feature type="chain" id="PRO_5042812210" description="Carbohydrate esterase family 16 protein" evidence="2">
    <location>
        <begin position="18"/>
        <end position="337"/>
    </location>
</feature>
<dbReference type="SUPFAM" id="SSF52266">
    <property type="entry name" value="SGNH hydrolase"/>
    <property type="match status" value="1"/>
</dbReference>